<feature type="binding site" evidence="7">
    <location>
        <position position="259"/>
    </location>
    <ligand>
        <name>[4Fe-4S] cluster</name>
        <dbReference type="ChEBI" id="CHEBI:49883"/>
    </ligand>
</feature>
<dbReference type="FunFam" id="3.20.20.20:FF:000001">
    <property type="entry name" value="4-hydroxy-3-methylbut-2-en-1-yl diphosphate synthase (flavodoxin)"/>
    <property type="match status" value="1"/>
</dbReference>
<keyword evidence="3 7" id="KW-0560">Oxidoreductase</keyword>
<dbReference type="GO" id="GO:0019288">
    <property type="term" value="P:isopentenyl diphosphate biosynthetic process, methylerythritol 4-phosphate pathway"/>
    <property type="evidence" value="ECO:0007669"/>
    <property type="project" value="UniProtKB-UniRule"/>
</dbReference>
<evidence type="ECO:0000259" key="8">
    <source>
        <dbReference type="Pfam" id="PF04551"/>
    </source>
</evidence>
<evidence type="ECO:0000256" key="3">
    <source>
        <dbReference type="ARBA" id="ARBA00023002"/>
    </source>
</evidence>
<dbReference type="HAMAP" id="MF_00159">
    <property type="entry name" value="IspG"/>
    <property type="match status" value="1"/>
</dbReference>
<dbReference type="SUPFAM" id="SSF51717">
    <property type="entry name" value="Dihydropteroate synthetase-like"/>
    <property type="match status" value="1"/>
</dbReference>
<dbReference type="InterPro" id="IPR016425">
    <property type="entry name" value="IspG_bac"/>
</dbReference>
<reference evidence="10 11" key="1">
    <citation type="submission" date="2018-08" db="EMBL/GenBank/DDBJ databases">
        <title>Murine metabolic-syndrome-specific gut microbial biobank.</title>
        <authorList>
            <person name="Liu C."/>
        </authorList>
    </citation>
    <scope>NUCLEOTIDE SEQUENCE [LARGE SCALE GENOMIC DNA]</scope>
    <source>
        <strain evidence="10 11">X69</strain>
    </source>
</reference>
<dbReference type="PANTHER" id="PTHR30454">
    <property type="entry name" value="4-HYDROXY-3-METHYLBUT-2-EN-1-YL DIPHOSPHATE SYNTHASE"/>
    <property type="match status" value="1"/>
</dbReference>
<comment type="pathway">
    <text evidence="7">Isoprenoid biosynthesis; isopentenyl diphosphate biosynthesis via DXP pathway; isopentenyl diphosphate from 1-deoxy-D-xylulose 5-phosphate: step 5/6.</text>
</comment>
<evidence type="ECO:0000313" key="10">
    <source>
        <dbReference type="EMBL" id="NBI77761.1"/>
    </source>
</evidence>
<dbReference type="GO" id="GO:0016114">
    <property type="term" value="P:terpenoid biosynthetic process"/>
    <property type="evidence" value="ECO:0007669"/>
    <property type="project" value="InterPro"/>
</dbReference>
<dbReference type="GO" id="GO:0046429">
    <property type="term" value="F:4-hydroxy-3-methylbut-2-en-1-yl diphosphate synthase activity (ferredoxin)"/>
    <property type="evidence" value="ECO:0007669"/>
    <property type="project" value="UniProtKB-UniRule"/>
</dbReference>
<evidence type="ECO:0000256" key="4">
    <source>
        <dbReference type="ARBA" id="ARBA00023004"/>
    </source>
</evidence>
<feature type="binding site" evidence="7">
    <location>
        <position position="301"/>
    </location>
    <ligand>
        <name>[4Fe-4S] cluster</name>
        <dbReference type="ChEBI" id="CHEBI:49883"/>
    </ligand>
</feature>
<dbReference type="GO" id="GO:0005506">
    <property type="term" value="F:iron ion binding"/>
    <property type="evidence" value="ECO:0007669"/>
    <property type="project" value="InterPro"/>
</dbReference>
<dbReference type="InterPro" id="IPR058579">
    <property type="entry name" value="IspG_C"/>
</dbReference>
<gene>
    <name evidence="7" type="primary">ispG</name>
    <name evidence="10" type="ORF">D3Z39_02545</name>
</gene>
<comment type="similarity">
    <text evidence="7">Belongs to the IspG family.</text>
</comment>
<sequence>MTRTVQIGSVTIGGDAPIAVQSMLNVPASDIAGNIRQARALEAAGCDIIRVAVPDRVSVRLVEEIRNVVRIPLVADIHFDYRIALDCVAAGVDKIRINPGNIGGDAHVRAVAHACAAAGVPIRIGVNSGSLEKQILAKHGAPTPQALVDSALYHAQLLERFDFNNIVISIKSSNVPTMIAAYRLAAAQMDYPLHLGVTEAGTRRMGIIKSAAGIGSLLCDGIGDTIRVSLTDDPIEEVRAARDILKAVGKGTGVEIISCPTCGRTQIDLIALAGRVEKALADCDKPIKVAVMGCAVNGPGEAREADIGIAGGNGEALLFKKGVPAGKYPEEQILDVLLEEIGRMQPEGV</sequence>
<dbReference type="Gene3D" id="3.20.20.20">
    <property type="entry name" value="Dihydropteroate synthase-like"/>
    <property type="match status" value="1"/>
</dbReference>
<dbReference type="PANTHER" id="PTHR30454:SF0">
    <property type="entry name" value="4-HYDROXY-3-METHYLBUT-2-EN-1-YL DIPHOSPHATE SYNTHASE (FERREDOXIN), CHLOROPLASTIC"/>
    <property type="match status" value="1"/>
</dbReference>
<dbReference type="OrthoDB" id="9803214at2"/>
<dbReference type="Proteomes" id="UP000446348">
    <property type="component" value="Unassembled WGS sequence"/>
</dbReference>
<comment type="catalytic activity">
    <reaction evidence="7">
        <text>(2E)-4-hydroxy-3-methylbut-2-enyl diphosphate + oxidized [flavodoxin] + H2O + 2 H(+) = 2-C-methyl-D-erythritol 2,4-cyclic diphosphate + reduced [flavodoxin]</text>
        <dbReference type="Rhea" id="RHEA:43604"/>
        <dbReference type="Rhea" id="RHEA-COMP:10622"/>
        <dbReference type="Rhea" id="RHEA-COMP:10623"/>
        <dbReference type="ChEBI" id="CHEBI:15377"/>
        <dbReference type="ChEBI" id="CHEBI:15378"/>
        <dbReference type="ChEBI" id="CHEBI:57618"/>
        <dbReference type="ChEBI" id="CHEBI:58210"/>
        <dbReference type="ChEBI" id="CHEBI:58483"/>
        <dbReference type="ChEBI" id="CHEBI:128753"/>
        <dbReference type="EC" id="1.17.7.3"/>
    </reaction>
</comment>
<organism evidence="10 11">
    <name type="scientific">Anaerotruncus colihominis</name>
    <dbReference type="NCBI Taxonomy" id="169435"/>
    <lineage>
        <taxon>Bacteria</taxon>
        <taxon>Bacillati</taxon>
        <taxon>Bacillota</taxon>
        <taxon>Clostridia</taxon>
        <taxon>Eubacteriales</taxon>
        <taxon>Oscillospiraceae</taxon>
        <taxon>Anaerotruncus</taxon>
    </lineage>
</organism>
<dbReference type="InterPro" id="IPR011005">
    <property type="entry name" value="Dihydropteroate_synth-like_sf"/>
</dbReference>
<evidence type="ECO:0000259" key="9">
    <source>
        <dbReference type="Pfam" id="PF26540"/>
    </source>
</evidence>
<feature type="binding site" evidence="7">
    <location>
        <position position="262"/>
    </location>
    <ligand>
        <name>[4Fe-4S] cluster</name>
        <dbReference type="ChEBI" id="CHEBI:49883"/>
    </ligand>
</feature>
<keyword evidence="1 7" id="KW-0004">4Fe-4S</keyword>
<evidence type="ECO:0000256" key="6">
    <source>
        <dbReference type="ARBA" id="ARBA00023229"/>
    </source>
</evidence>
<accession>A0A845RG97</accession>
<keyword evidence="4 7" id="KW-0408">Iron</keyword>
<comment type="cofactor">
    <cofactor evidence="7">
        <name>[4Fe-4S] cluster</name>
        <dbReference type="ChEBI" id="CHEBI:49883"/>
    </cofactor>
    <text evidence="7">Binds 1 [4Fe-4S] cluster.</text>
</comment>
<name>A0A845RG97_9FIRM</name>
<dbReference type="PIRSF" id="PIRSF004640">
    <property type="entry name" value="IspG"/>
    <property type="match status" value="1"/>
</dbReference>
<keyword evidence="2 7" id="KW-0479">Metal-binding</keyword>
<evidence type="ECO:0000256" key="5">
    <source>
        <dbReference type="ARBA" id="ARBA00023014"/>
    </source>
</evidence>
<comment type="caution">
    <text evidence="10">The sequence shown here is derived from an EMBL/GenBank/DDBJ whole genome shotgun (WGS) entry which is preliminary data.</text>
</comment>
<dbReference type="NCBIfam" id="TIGR00612">
    <property type="entry name" value="ispG_gcpE"/>
    <property type="match status" value="1"/>
</dbReference>
<comment type="function">
    <text evidence="7">Converts 2C-methyl-D-erythritol 2,4-cyclodiphosphate (ME-2,4cPP) into 1-hydroxy-2-methyl-2-(E)-butenyl 4-diphosphate.</text>
</comment>
<dbReference type="NCBIfam" id="NF001540">
    <property type="entry name" value="PRK00366.1"/>
    <property type="match status" value="1"/>
</dbReference>
<dbReference type="EC" id="1.17.7.3" evidence="7"/>
<dbReference type="InterPro" id="IPR004588">
    <property type="entry name" value="IspG_bac-typ"/>
</dbReference>
<keyword evidence="6 7" id="KW-0414">Isoprene biosynthesis</keyword>
<proteinExistence type="inferred from homology"/>
<feature type="binding site" evidence="7">
    <location>
        <position position="294"/>
    </location>
    <ligand>
        <name>[4Fe-4S] cluster</name>
        <dbReference type="ChEBI" id="CHEBI:49883"/>
    </ligand>
</feature>
<dbReference type="GO" id="GO:0051539">
    <property type="term" value="F:4 iron, 4 sulfur cluster binding"/>
    <property type="evidence" value="ECO:0007669"/>
    <property type="project" value="UniProtKB-UniRule"/>
</dbReference>
<dbReference type="InterPro" id="IPR058578">
    <property type="entry name" value="IspG_TIM"/>
</dbReference>
<evidence type="ECO:0000256" key="1">
    <source>
        <dbReference type="ARBA" id="ARBA00022485"/>
    </source>
</evidence>
<protein>
    <recommendedName>
        <fullName evidence="7">4-hydroxy-3-methylbut-2-en-1-yl diphosphate synthase (flavodoxin)</fullName>
        <ecNumber evidence="7">1.17.7.3</ecNumber>
    </recommendedName>
    <alternativeName>
        <fullName evidence="7">1-hydroxy-2-methyl-2-(E)-butenyl 4-diphosphate synthase</fullName>
    </alternativeName>
</protein>
<keyword evidence="5 7" id="KW-0411">Iron-sulfur</keyword>
<dbReference type="AlphaFoldDB" id="A0A845RG97"/>
<dbReference type="UniPathway" id="UPA00056">
    <property type="reaction ID" value="UER00096"/>
</dbReference>
<evidence type="ECO:0000256" key="7">
    <source>
        <dbReference type="HAMAP-Rule" id="MF_00159"/>
    </source>
</evidence>
<dbReference type="GO" id="GO:0141197">
    <property type="term" value="F:4-hydroxy-3-methylbut-2-enyl-diphosphate synthase activity (flavodoxin)"/>
    <property type="evidence" value="ECO:0007669"/>
    <property type="project" value="UniProtKB-EC"/>
</dbReference>
<evidence type="ECO:0000256" key="2">
    <source>
        <dbReference type="ARBA" id="ARBA00022723"/>
    </source>
</evidence>
<dbReference type="Pfam" id="PF04551">
    <property type="entry name" value="GcpE"/>
    <property type="match status" value="1"/>
</dbReference>
<feature type="domain" description="IspG C-terminal" evidence="9">
    <location>
        <begin position="255"/>
        <end position="341"/>
    </location>
</feature>
<dbReference type="RefSeq" id="WP_160208654.1">
    <property type="nucleotide sequence ID" value="NZ_QXWZ01000003.1"/>
</dbReference>
<evidence type="ECO:0000313" key="11">
    <source>
        <dbReference type="Proteomes" id="UP000446348"/>
    </source>
</evidence>
<dbReference type="SUPFAM" id="SSF56014">
    <property type="entry name" value="Nitrite and sulphite reductase 4Fe-4S domain-like"/>
    <property type="match status" value="1"/>
</dbReference>
<feature type="domain" description="IspG TIM-barrel" evidence="8">
    <location>
        <begin position="2"/>
        <end position="241"/>
    </location>
</feature>
<dbReference type="EMBL" id="QXWZ01000003">
    <property type="protein sequence ID" value="NBI77761.1"/>
    <property type="molecule type" value="Genomic_DNA"/>
</dbReference>
<dbReference type="InterPro" id="IPR045854">
    <property type="entry name" value="NO2/SO3_Rdtase_4Fe4S_sf"/>
</dbReference>
<dbReference type="Pfam" id="PF26540">
    <property type="entry name" value="GcpE_C"/>
    <property type="match status" value="1"/>
</dbReference>
<dbReference type="Gene3D" id="3.30.413.10">
    <property type="entry name" value="Sulfite Reductase Hemoprotein, domain 1"/>
    <property type="match status" value="1"/>
</dbReference>